<evidence type="ECO:0000256" key="1">
    <source>
        <dbReference type="SAM" id="Coils"/>
    </source>
</evidence>
<dbReference type="CDD" id="cd01949">
    <property type="entry name" value="GGDEF"/>
    <property type="match status" value="1"/>
</dbReference>
<sequence length="395" mass="46689">MKHKDNCEQLFEYLRSILYDDKVNALQIDDLEPAFEKLGKGMQYLEQAVREMKEYSAAISVGNLSVEAPPRENFLCKNLKNIHANLNHLSWQAKQVAKGDYSQSVSYLGEFSEAFNTMTKQLKEREQYLKQEAEREKTHANMVESYNQLLIQLIERSKEDILVLSKDRQETLYCSGKSLSNSKHREIYEICRERLAEKLAEVEAEENACECEWEWEEQVSDHRYYYVATGFMEWQGEKAYAHIIRDITEEKEREEKLEEKAYLDALTGIGNRNLLVGKMKEFLEKSEKFVFCYCDLDHLKYINDTYGHEEGDWYLNHFVDIVQEQIRKKDLFARIGGDEFCIAIEECDKAYLRERMQMIQEAFRTRVERPYLKDFSFGIIDSFEFPVKASVHELI</sequence>
<name>A0ABR7ER71_9FIRM</name>
<protein>
    <submittedName>
        <fullName evidence="4">Diguanylate cyclase</fullName>
    </submittedName>
</protein>
<dbReference type="PANTHER" id="PTHR44757">
    <property type="entry name" value="DIGUANYLATE CYCLASE DGCP"/>
    <property type="match status" value="1"/>
</dbReference>
<evidence type="ECO:0000313" key="4">
    <source>
        <dbReference type="EMBL" id="MBC5663851.1"/>
    </source>
</evidence>
<proteinExistence type="predicted"/>
<keyword evidence="5" id="KW-1185">Reference proteome</keyword>
<dbReference type="PROSITE" id="PS50887">
    <property type="entry name" value="GGDEF"/>
    <property type="match status" value="1"/>
</dbReference>
<dbReference type="SMART" id="SM00267">
    <property type="entry name" value="GGDEF"/>
    <property type="match status" value="1"/>
</dbReference>
<dbReference type="InterPro" id="IPR052155">
    <property type="entry name" value="Biofilm_reg_signaling"/>
</dbReference>
<dbReference type="PROSITE" id="PS50885">
    <property type="entry name" value="HAMP"/>
    <property type="match status" value="1"/>
</dbReference>
<dbReference type="PANTHER" id="PTHR44757:SF2">
    <property type="entry name" value="BIOFILM ARCHITECTURE MAINTENANCE PROTEIN MBAA"/>
    <property type="match status" value="1"/>
</dbReference>
<dbReference type="Proteomes" id="UP000647235">
    <property type="component" value="Unassembled WGS sequence"/>
</dbReference>
<dbReference type="NCBIfam" id="TIGR00254">
    <property type="entry name" value="GGDEF"/>
    <property type="match status" value="1"/>
</dbReference>
<organism evidence="4 5">
    <name type="scientific">Dorea hominis</name>
    <dbReference type="NCBI Taxonomy" id="2763040"/>
    <lineage>
        <taxon>Bacteria</taxon>
        <taxon>Bacillati</taxon>
        <taxon>Bacillota</taxon>
        <taxon>Clostridia</taxon>
        <taxon>Lachnospirales</taxon>
        <taxon>Lachnospiraceae</taxon>
        <taxon>Dorea</taxon>
    </lineage>
</organism>
<feature type="coiled-coil region" evidence="1">
    <location>
        <begin position="185"/>
        <end position="212"/>
    </location>
</feature>
<dbReference type="InterPro" id="IPR029787">
    <property type="entry name" value="Nucleotide_cyclase"/>
</dbReference>
<feature type="domain" description="GGDEF" evidence="3">
    <location>
        <begin position="287"/>
        <end position="395"/>
    </location>
</feature>
<dbReference type="InterPro" id="IPR043128">
    <property type="entry name" value="Rev_trsase/Diguanyl_cyclase"/>
</dbReference>
<dbReference type="Pfam" id="PF00990">
    <property type="entry name" value="GGDEF"/>
    <property type="match status" value="1"/>
</dbReference>
<gene>
    <name evidence="4" type="ORF">H8S07_00925</name>
</gene>
<dbReference type="Gene3D" id="1.10.287.130">
    <property type="match status" value="1"/>
</dbReference>
<dbReference type="SUPFAM" id="SSF55073">
    <property type="entry name" value="Nucleotide cyclase"/>
    <property type="match status" value="1"/>
</dbReference>
<evidence type="ECO:0000313" key="5">
    <source>
        <dbReference type="Proteomes" id="UP000647235"/>
    </source>
</evidence>
<dbReference type="CDD" id="cd06225">
    <property type="entry name" value="HAMP"/>
    <property type="match status" value="1"/>
</dbReference>
<feature type="domain" description="HAMP" evidence="2">
    <location>
        <begin position="80"/>
        <end position="127"/>
    </location>
</feature>
<dbReference type="InterPro" id="IPR000160">
    <property type="entry name" value="GGDEF_dom"/>
</dbReference>
<comment type="caution">
    <text evidence="4">The sequence shown here is derived from an EMBL/GenBank/DDBJ whole genome shotgun (WGS) entry which is preliminary data.</text>
</comment>
<dbReference type="RefSeq" id="WP_186855229.1">
    <property type="nucleotide sequence ID" value="NZ_JACOOY010000001.1"/>
</dbReference>
<accession>A0ABR7ER71</accession>
<dbReference type="EMBL" id="JACOOY010000001">
    <property type="protein sequence ID" value="MBC5663851.1"/>
    <property type="molecule type" value="Genomic_DNA"/>
</dbReference>
<evidence type="ECO:0000259" key="2">
    <source>
        <dbReference type="PROSITE" id="PS50885"/>
    </source>
</evidence>
<dbReference type="InterPro" id="IPR003660">
    <property type="entry name" value="HAMP_dom"/>
</dbReference>
<reference evidence="4 5" key="1">
    <citation type="submission" date="2020-08" db="EMBL/GenBank/DDBJ databases">
        <title>Genome public.</title>
        <authorList>
            <person name="Liu C."/>
            <person name="Sun Q."/>
        </authorList>
    </citation>
    <scope>NUCLEOTIDE SEQUENCE [LARGE SCALE GENOMIC DNA]</scope>
    <source>
        <strain evidence="4 5">NSJ-36</strain>
    </source>
</reference>
<dbReference type="Gene3D" id="3.30.70.270">
    <property type="match status" value="1"/>
</dbReference>
<evidence type="ECO:0000259" key="3">
    <source>
        <dbReference type="PROSITE" id="PS50887"/>
    </source>
</evidence>
<keyword evidence="1" id="KW-0175">Coiled coil</keyword>